<dbReference type="AlphaFoldDB" id="A0A8K0KPW4"/>
<feature type="non-terminal residue" evidence="8">
    <location>
        <position position="1"/>
    </location>
</feature>
<gene>
    <name evidence="8" type="ORF">J437_LFUL018535</name>
</gene>
<dbReference type="SUPFAM" id="SSF48056">
    <property type="entry name" value="Di-copper centre-containing domain"/>
    <property type="match status" value="1"/>
</dbReference>
<dbReference type="InterPro" id="IPR000896">
    <property type="entry name" value="Hemocyanin/hexamerin_mid_dom"/>
</dbReference>
<dbReference type="PANTHER" id="PTHR11511">
    <property type="entry name" value="LARVAL STORAGE PROTEIN/PHENOLOXIDASE"/>
    <property type="match status" value="1"/>
</dbReference>
<organism evidence="8 9">
    <name type="scientific">Ladona fulva</name>
    <name type="common">Scarce chaser dragonfly</name>
    <name type="synonym">Libellula fulva</name>
    <dbReference type="NCBI Taxonomy" id="123851"/>
    <lineage>
        <taxon>Eukaryota</taxon>
        <taxon>Metazoa</taxon>
        <taxon>Ecdysozoa</taxon>
        <taxon>Arthropoda</taxon>
        <taxon>Hexapoda</taxon>
        <taxon>Insecta</taxon>
        <taxon>Pterygota</taxon>
        <taxon>Palaeoptera</taxon>
        <taxon>Odonata</taxon>
        <taxon>Epiprocta</taxon>
        <taxon>Anisoptera</taxon>
        <taxon>Libelluloidea</taxon>
        <taxon>Libellulidae</taxon>
        <taxon>Ladona</taxon>
    </lineage>
</organism>
<evidence type="ECO:0000256" key="2">
    <source>
        <dbReference type="ARBA" id="ARBA00009928"/>
    </source>
</evidence>
<feature type="domain" description="Hemocyanin middle" evidence="7">
    <location>
        <begin position="52"/>
        <end position="130"/>
    </location>
</feature>
<comment type="similarity">
    <text evidence="2">Belongs to the tyrosinase family.</text>
</comment>
<evidence type="ECO:0000256" key="3">
    <source>
        <dbReference type="ARBA" id="ARBA00022723"/>
    </source>
</evidence>
<keyword evidence="9" id="KW-1185">Reference proteome</keyword>
<evidence type="ECO:0000313" key="9">
    <source>
        <dbReference type="Proteomes" id="UP000792457"/>
    </source>
</evidence>
<sequence>MSAAATNHQQEVLYLLDRPTEPFFVPKGDRRAVFDVPNNDFLDIDREIDQIKFDIQDMDRWRDRIIEAIHLGRVINDRGENVDLTEEGGIDILGNIVEASILSINRNLYGNLHNMGHFLLAVPHDPDNRYL</sequence>
<dbReference type="InterPro" id="IPR008922">
    <property type="entry name" value="Di-copper_centre_dom_sf"/>
</dbReference>
<dbReference type="OrthoDB" id="8119704at2759"/>
<evidence type="ECO:0000256" key="4">
    <source>
        <dbReference type="ARBA" id="ARBA00023002"/>
    </source>
</evidence>
<evidence type="ECO:0000256" key="1">
    <source>
        <dbReference type="ARBA" id="ARBA00001973"/>
    </source>
</evidence>
<dbReference type="Proteomes" id="UP000792457">
    <property type="component" value="Unassembled WGS sequence"/>
</dbReference>
<reference evidence="8" key="1">
    <citation type="submission" date="2013-04" db="EMBL/GenBank/DDBJ databases">
        <authorList>
            <person name="Qu J."/>
            <person name="Murali S.C."/>
            <person name="Bandaranaike D."/>
            <person name="Bellair M."/>
            <person name="Blankenburg K."/>
            <person name="Chao H."/>
            <person name="Dinh H."/>
            <person name="Doddapaneni H."/>
            <person name="Downs B."/>
            <person name="Dugan-Rocha S."/>
            <person name="Elkadiri S."/>
            <person name="Gnanaolivu R.D."/>
            <person name="Hernandez B."/>
            <person name="Javaid M."/>
            <person name="Jayaseelan J.C."/>
            <person name="Lee S."/>
            <person name="Li M."/>
            <person name="Ming W."/>
            <person name="Munidasa M."/>
            <person name="Muniz J."/>
            <person name="Nguyen L."/>
            <person name="Ongeri F."/>
            <person name="Osuji N."/>
            <person name="Pu L.-L."/>
            <person name="Puazo M."/>
            <person name="Qu C."/>
            <person name="Quiroz J."/>
            <person name="Raj R."/>
            <person name="Weissenberger G."/>
            <person name="Xin Y."/>
            <person name="Zou X."/>
            <person name="Han Y."/>
            <person name="Richards S."/>
            <person name="Worley K."/>
            <person name="Muzny D."/>
            <person name="Gibbs R."/>
        </authorList>
    </citation>
    <scope>NUCLEOTIDE SEQUENCE</scope>
    <source>
        <strain evidence="8">Sampled in the wild</strain>
    </source>
</reference>
<dbReference type="Gene3D" id="1.10.1280.10">
    <property type="entry name" value="Di-copper center containing domain from catechol oxidase"/>
    <property type="match status" value="1"/>
</dbReference>
<dbReference type="GO" id="GO:0004503">
    <property type="term" value="F:tyrosinase activity"/>
    <property type="evidence" value="ECO:0007669"/>
    <property type="project" value="UniProtKB-ARBA"/>
</dbReference>
<dbReference type="EMBL" id="KZ309394">
    <property type="protein sequence ID" value="KAG8238617.1"/>
    <property type="molecule type" value="Genomic_DNA"/>
</dbReference>
<dbReference type="Pfam" id="PF00372">
    <property type="entry name" value="Hemocyanin_M"/>
    <property type="match status" value="1"/>
</dbReference>
<accession>A0A8K0KPW4</accession>
<proteinExistence type="inferred from homology"/>
<comment type="cofactor">
    <cofactor evidence="1">
        <name>Cu(2+)</name>
        <dbReference type="ChEBI" id="CHEBI:29036"/>
    </cofactor>
</comment>
<protein>
    <recommendedName>
        <fullName evidence="7">Hemocyanin middle domain-containing protein</fullName>
    </recommendedName>
</protein>
<name>A0A8K0KPW4_LADFU</name>
<keyword evidence="5" id="KW-0186">Copper</keyword>
<evidence type="ECO:0000256" key="5">
    <source>
        <dbReference type="ARBA" id="ARBA00023008"/>
    </source>
</evidence>
<evidence type="ECO:0000313" key="8">
    <source>
        <dbReference type="EMBL" id="KAG8238617.1"/>
    </source>
</evidence>
<keyword evidence="4" id="KW-0560">Oxidoreductase</keyword>
<keyword evidence="3" id="KW-0479">Metal-binding</keyword>
<dbReference type="InterPro" id="IPR013788">
    <property type="entry name" value="Hemocyanin/hexamerin"/>
</dbReference>
<evidence type="ECO:0000259" key="7">
    <source>
        <dbReference type="Pfam" id="PF00372"/>
    </source>
</evidence>
<dbReference type="GO" id="GO:0046872">
    <property type="term" value="F:metal ion binding"/>
    <property type="evidence" value="ECO:0007669"/>
    <property type="project" value="UniProtKB-KW"/>
</dbReference>
<reference evidence="8" key="2">
    <citation type="submission" date="2017-10" db="EMBL/GenBank/DDBJ databases">
        <title>Ladona fulva Genome sequencing and assembly.</title>
        <authorList>
            <person name="Murali S."/>
            <person name="Richards S."/>
            <person name="Bandaranaike D."/>
            <person name="Bellair M."/>
            <person name="Blankenburg K."/>
            <person name="Chao H."/>
            <person name="Dinh H."/>
            <person name="Doddapaneni H."/>
            <person name="Dugan-Rocha S."/>
            <person name="Elkadiri S."/>
            <person name="Gnanaolivu R."/>
            <person name="Hernandez B."/>
            <person name="Skinner E."/>
            <person name="Javaid M."/>
            <person name="Lee S."/>
            <person name="Li M."/>
            <person name="Ming W."/>
            <person name="Munidasa M."/>
            <person name="Muniz J."/>
            <person name="Nguyen L."/>
            <person name="Hughes D."/>
            <person name="Osuji N."/>
            <person name="Pu L.-L."/>
            <person name="Puazo M."/>
            <person name="Qu C."/>
            <person name="Quiroz J."/>
            <person name="Raj R."/>
            <person name="Weissenberger G."/>
            <person name="Xin Y."/>
            <person name="Zou X."/>
            <person name="Han Y."/>
            <person name="Worley K."/>
            <person name="Muzny D."/>
            <person name="Gibbs R."/>
        </authorList>
    </citation>
    <scope>NUCLEOTIDE SEQUENCE</scope>
    <source>
        <strain evidence="8">Sampled in the wild</strain>
    </source>
</reference>
<evidence type="ECO:0000256" key="6">
    <source>
        <dbReference type="ARBA" id="ARBA00023033"/>
    </source>
</evidence>
<dbReference type="GO" id="GO:0006582">
    <property type="term" value="P:melanin metabolic process"/>
    <property type="evidence" value="ECO:0007669"/>
    <property type="project" value="UniProtKB-ARBA"/>
</dbReference>
<dbReference type="PANTHER" id="PTHR11511:SF4">
    <property type="entry name" value="PHENOLOXIDASE 2-RELATED"/>
    <property type="match status" value="1"/>
</dbReference>
<comment type="caution">
    <text evidence="8">The sequence shown here is derived from an EMBL/GenBank/DDBJ whole genome shotgun (WGS) entry which is preliminary data.</text>
</comment>
<keyword evidence="6" id="KW-0503">Monooxygenase</keyword>